<comment type="similarity">
    <text evidence="1">Belongs to the HesB/IscA family.</text>
</comment>
<organism evidence="3 4">
    <name type="scientific">Malassezia restricta (strain ATCC 96810 / NBRC 103918 / CBS 7877)</name>
    <name type="common">Seborrheic dermatitis infection agent</name>
    <dbReference type="NCBI Taxonomy" id="425264"/>
    <lineage>
        <taxon>Eukaryota</taxon>
        <taxon>Fungi</taxon>
        <taxon>Dikarya</taxon>
        <taxon>Basidiomycota</taxon>
        <taxon>Ustilaginomycotina</taxon>
        <taxon>Malasseziomycetes</taxon>
        <taxon>Malasseziales</taxon>
        <taxon>Malasseziaceae</taxon>
        <taxon>Malassezia</taxon>
    </lineage>
</organism>
<dbReference type="NCBIfam" id="TIGR00049">
    <property type="entry name" value="iron-sulfur cluster assembly accessory protein"/>
    <property type="match status" value="1"/>
</dbReference>
<dbReference type="OrthoDB" id="1938621at2759"/>
<dbReference type="PANTHER" id="PTHR43011:SF1">
    <property type="entry name" value="IRON-SULFUR CLUSTER ASSEMBLY 2 HOMOLOG, MITOCHONDRIAL"/>
    <property type="match status" value="1"/>
</dbReference>
<dbReference type="Proteomes" id="UP000269793">
    <property type="component" value="Chromosome VI"/>
</dbReference>
<dbReference type="GO" id="GO:0005506">
    <property type="term" value="F:iron ion binding"/>
    <property type="evidence" value="ECO:0007669"/>
    <property type="project" value="TreeGrafter"/>
</dbReference>
<dbReference type="GO" id="GO:0005739">
    <property type="term" value="C:mitochondrion"/>
    <property type="evidence" value="ECO:0007669"/>
    <property type="project" value="TreeGrafter"/>
</dbReference>
<evidence type="ECO:0000313" key="3">
    <source>
        <dbReference type="EMBL" id="AYO44429.1"/>
    </source>
</evidence>
<name>A0A3G2SAY7_MALR7</name>
<dbReference type="PANTHER" id="PTHR43011">
    <property type="entry name" value="IRON-SULFUR CLUSTER ASSEMBLY 2 HOMOLOG, MITOCHONDRIAL"/>
    <property type="match status" value="1"/>
</dbReference>
<dbReference type="VEuPathDB" id="FungiDB:DNF11_3479"/>
<dbReference type="GO" id="GO:0051539">
    <property type="term" value="F:4 iron, 4 sulfur cluster binding"/>
    <property type="evidence" value="ECO:0007669"/>
    <property type="project" value="TreeGrafter"/>
</dbReference>
<dbReference type="InterPro" id="IPR016092">
    <property type="entry name" value="ATAP"/>
</dbReference>
<dbReference type="Gene3D" id="2.60.300.12">
    <property type="entry name" value="HesB-like domain"/>
    <property type="match status" value="1"/>
</dbReference>
<dbReference type="Pfam" id="PF01521">
    <property type="entry name" value="Fe-S_biosyn"/>
    <property type="match status" value="1"/>
</dbReference>
<evidence type="ECO:0000313" key="4">
    <source>
        <dbReference type="Proteomes" id="UP000269793"/>
    </source>
</evidence>
<dbReference type="InterPro" id="IPR000361">
    <property type="entry name" value="ATAP_core_dom"/>
</dbReference>
<dbReference type="STRING" id="425264.A0A3G2SAY7"/>
<dbReference type="GO" id="GO:0016226">
    <property type="term" value="P:iron-sulfur cluster assembly"/>
    <property type="evidence" value="ECO:0007669"/>
    <property type="project" value="InterPro"/>
</dbReference>
<dbReference type="EMBL" id="CP033153">
    <property type="protein sequence ID" value="AYO44429.1"/>
    <property type="molecule type" value="Genomic_DNA"/>
</dbReference>
<reference evidence="3 4" key="1">
    <citation type="submission" date="2018-10" db="EMBL/GenBank/DDBJ databases">
        <title>Complete genome sequence of Malassezia restricta CBS 7877.</title>
        <authorList>
            <person name="Morand S.C."/>
            <person name="Bertignac M."/>
            <person name="Iltis A."/>
            <person name="Kolder I."/>
            <person name="Pirovano W."/>
            <person name="Jourdain R."/>
            <person name="Clavaud C."/>
        </authorList>
    </citation>
    <scope>NUCLEOTIDE SEQUENCE [LARGE SCALE GENOMIC DNA]</scope>
    <source>
        <strain evidence="3 4">CBS 7877</strain>
    </source>
</reference>
<dbReference type="FunFam" id="2.60.300.12:FF:000010">
    <property type="entry name" value="Unplaced genomic scaffold supercont1.5, whole genome shotgun sequence"/>
    <property type="match status" value="1"/>
</dbReference>
<protein>
    <recommendedName>
        <fullName evidence="2">Core domain-containing protein</fullName>
    </recommendedName>
</protein>
<dbReference type="InterPro" id="IPR035903">
    <property type="entry name" value="HesB-like_dom_sf"/>
</dbReference>
<gene>
    <name evidence="3" type="ORF">DNF11_3479</name>
</gene>
<dbReference type="GO" id="GO:0051537">
    <property type="term" value="F:2 iron, 2 sulfur cluster binding"/>
    <property type="evidence" value="ECO:0007669"/>
    <property type="project" value="TreeGrafter"/>
</dbReference>
<dbReference type="SUPFAM" id="SSF89360">
    <property type="entry name" value="HesB-like domain"/>
    <property type="match status" value="1"/>
</dbReference>
<proteinExistence type="inferred from homology"/>
<evidence type="ECO:0000259" key="2">
    <source>
        <dbReference type="Pfam" id="PF01521"/>
    </source>
</evidence>
<sequence>MSIARKPKNPEDPNALKGDMLGVSLTERAIEKLRTLSEHERDPKLGLRVIVEPGGCHGYVYKLELSSEYEEDDFVFVESNARVIVDSVTLALIKGSTIDYVTELIGSQFAIVENPQAKGSGCGCGVSWEPIL</sequence>
<accession>A0A3G2SAY7</accession>
<evidence type="ECO:0000256" key="1">
    <source>
        <dbReference type="ARBA" id="ARBA00006718"/>
    </source>
</evidence>
<dbReference type="AlphaFoldDB" id="A0A3G2SAY7"/>
<feature type="domain" description="Core" evidence="2">
    <location>
        <begin position="23"/>
        <end position="124"/>
    </location>
</feature>
<keyword evidence="4" id="KW-1185">Reference proteome</keyword>